<proteinExistence type="inferred from homology"/>
<dbReference type="SUPFAM" id="SSF81799">
    <property type="entry name" value="Putative methyltransferase TM0872, insert domain"/>
    <property type="match status" value="1"/>
</dbReference>
<dbReference type="EMBL" id="RKRE01000002">
    <property type="protein sequence ID" value="RPF46788.1"/>
    <property type="molecule type" value="Genomic_DNA"/>
</dbReference>
<keyword evidence="9" id="KW-1185">Reference proteome</keyword>
<evidence type="ECO:0000256" key="3">
    <source>
        <dbReference type="ARBA" id="ARBA00022603"/>
    </source>
</evidence>
<keyword evidence="6" id="KW-0963">Cytoplasm</keyword>
<dbReference type="Pfam" id="PF01795">
    <property type="entry name" value="Methyltransf_5"/>
    <property type="match status" value="1"/>
</dbReference>
<dbReference type="PANTHER" id="PTHR11265">
    <property type="entry name" value="S-ADENOSYL-METHYLTRANSFERASE MRAW"/>
    <property type="match status" value="1"/>
</dbReference>
<feature type="binding site" evidence="6">
    <location>
        <position position="100"/>
    </location>
    <ligand>
        <name>S-adenosyl-L-methionine</name>
        <dbReference type="ChEBI" id="CHEBI:59789"/>
    </ligand>
</feature>
<dbReference type="NCBIfam" id="TIGR00006">
    <property type="entry name" value="16S rRNA (cytosine(1402)-N(4))-methyltransferase RsmH"/>
    <property type="match status" value="1"/>
</dbReference>
<dbReference type="PIRSF" id="PIRSF004486">
    <property type="entry name" value="MraW"/>
    <property type="match status" value="1"/>
</dbReference>
<dbReference type="SUPFAM" id="SSF53335">
    <property type="entry name" value="S-adenosyl-L-methionine-dependent methyltransferases"/>
    <property type="match status" value="1"/>
</dbReference>
<feature type="binding site" evidence="6">
    <location>
        <position position="79"/>
    </location>
    <ligand>
        <name>S-adenosyl-L-methionine</name>
        <dbReference type="ChEBI" id="CHEBI:59789"/>
    </ligand>
</feature>
<dbReference type="PANTHER" id="PTHR11265:SF0">
    <property type="entry name" value="12S RRNA N4-METHYLCYTIDINE METHYLTRANSFERASE"/>
    <property type="match status" value="1"/>
</dbReference>
<dbReference type="GO" id="GO:0005737">
    <property type="term" value="C:cytoplasm"/>
    <property type="evidence" value="ECO:0007669"/>
    <property type="project" value="UniProtKB-SubCell"/>
</dbReference>
<keyword evidence="5 6" id="KW-0949">S-adenosyl-L-methionine</keyword>
<dbReference type="Gene3D" id="3.40.50.150">
    <property type="entry name" value="Vaccinia Virus protein VP39"/>
    <property type="match status" value="1"/>
</dbReference>
<protein>
    <recommendedName>
        <fullName evidence="6">Ribosomal RNA small subunit methyltransferase H</fullName>
        <ecNumber evidence="6">2.1.1.199</ecNumber>
    </recommendedName>
    <alternativeName>
        <fullName evidence="6">16S rRNA m(4)C1402 methyltransferase</fullName>
    </alternativeName>
    <alternativeName>
        <fullName evidence="6">rRNA (cytosine-N(4)-)-methyltransferase RsmH</fullName>
    </alternativeName>
</protein>
<dbReference type="GO" id="GO:0070475">
    <property type="term" value="P:rRNA base methylation"/>
    <property type="evidence" value="ECO:0007669"/>
    <property type="project" value="UniProtKB-UniRule"/>
</dbReference>
<evidence type="ECO:0000256" key="2">
    <source>
        <dbReference type="ARBA" id="ARBA00022552"/>
    </source>
</evidence>
<sequence>MEFRHQPVMIKEVVALLGVKPDGIYVDCTVGGGGHAAAILGLLGPQGRLIGFDRDPEALAAARLRLGADPRVQLVRADFRKLAAVLAELNVRQVDGILYDLGVSSYQFDNPARGFTYWEDVPLDMRMDPEGPVTAADLVNSLSARELAKIIAEYGEERWASRIADFIVAERERGPLKTTGQLVEVIKKAVPAGARRTGPHPARRTFQALRIAVNQELEALRASLEQALGLLRPGGRLVVLSYHSLEDRIVKEFIRAAEAGCICPPGAPVCVCGKKPALRRLTRKPRTPAGEELGRNPRSRSARLRAAEKLPANGAESAG</sequence>
<keyword evidence="4 6" id="KW-0808">Transferase</keyword>
<organism evidence="8 9">
    <name type="scientific">Thermodesulfitimonas autotrophica</name>
    <dbReference type="NCBI Taxonomy" id="1894989"/>
    <lineage>
        <taxon>Bacteria</taxon>
        <taxon>Bacillati</taxon>
        <taxon>Bacillota</taxon>
        <taxon>Clostridia</taxon>
        <taxon>Thermoanaerobacterales</taxon>
        <taxon>Thermoanaerobacteraceae</taxon>
        <taxon>Thermodesulfitimonas</taxon>
    </lineage>
</organism>
<dbReference type="Proteomes" id="UP000282654">
    <property type="component" value="Unassembled WGS sequence"/>
</dbReference>
<evidence type="ECO:0000313" key="8">
    <source>
        <dbReference type="EMBL" id="RPF46788.1"/>
    </source>
</evidence>
<reference evidence="8 9" key="1">
    <citation type="submission" date="2018-11" db="EMBL/GenBank/DDBJ databases">
        <title>Genomic Encyclopedia of Type Strains, Phase IV (KMG-IV): sequencing the most valuable type-strain genomes for metagenomic binning, comparative biology and taxonomic classification.</title>
        <authorList>
            <person name="Goeker M."/>
        </authorList>
    </citation>
    <scope>NUCLEOTIDE SEQUENCE [LARGE SCALE GENOMIC DNA]</scope>
    <source>
        <strain evidence="8 9">DSM 102936</strain>
    </source>
</reference>
<dbReference type="Gene3D" id="1.10.150.170">
    <property type="entry name" value="Putative methyltransferase TM0872, insert domain"/>
    <property type="match status" value="1"/>
</dbReference>
<feature type="binding site" evidence="6">
    <location>
        <position position="107"/>
    </location>
    <ligand>
        <name>S-adenosyl-L-methionine</name>
        <dbReference type="ChEBI" id="CHEBI:59789"/>
    </ligand>
</feature>
<dbReference type="InterPro" id="IPR002903">
    <property type="entry name" value="RsmH"/>
</dbReference>
<evidence type="ECO:0000256" key="7">
    <source>
        <dbReference type="SAM" id="MobiDB-lite"/>
    </source>
</evidence>
<comment type="catalytic activity">
    <reaction evidence="6">
        <text>cytidine(1402) in 16S rRNA + S-adenosyl-L-methionine = N(4)-methylcytidine(1402) in 16S rRNA + S-adenosyl-L-homocysteine + H(+)</text>
        <dbReference type="Rhea" id="RHEA:42928"/>
        <dbReference type="Rhea" id="RHEA-COMP:10286"/>
        <dbReference type="Rhea" id="RHEA-COMP:10287"/>
        <dbReference type="ChEBI" id="CHEBI:15378"/>
        <dbReference type="ChEBI" id="CHEBI:57856"/>
        <dbReference type="ChEBI" id="CHEBI:59789"/>
        <dbReference type="ChEBI" id="CHEBI:74506"/>
        <dbReference type="ChEBI" id="CHEBI:82748"/>
        <dbReference type="EC" id="2.1.1.199"/>
    </reaction>
</comment>
<evidence type="ECO:0000256" key="5">
    <source>
        <dbReference type="ARBA" id="ARBA00022691"/>
    </source>
</evidence>
<evidence type="ECO:0000256" key="1">
    <source>
        <dbReference type="ARBA" id="ARBA00010396"/>
    </source>
</evidence>
<keyword evidence="2 6" id="KW-0698">rRNA processing</keyword>
<dbReference type="OrthoDB" id="9806637at2"/>
<gene>
    <name evidence="6" type="primary">rsmH</name>
    <name evidence="8" type="ORF">EDD75_1046</name>
</gene>
<comment type="subcellular location">
    <subcellularLocation>
        <location evidence="6">Cytoplasm</location>
    </subcellularLocation>
</comment>
<dbReference type="InterPro" id="IPR023397">
    <property type="entry name" value="SAM-dep_MeTrfase_MraW_recog"/>
</dbReference>
<accession>A0A3N5BAU0</accession>
<comment type="function">
    <text evidence="6">Specifically methylates the N4 position of cytidine in position 1402 (C1402) of 16S rRNA.</text>
</comment>
<evidence type="ECO:0000256" key="4">
    <source>
        <dbReference type="ARBA" id="ARBA00022679"/>
    </source>
</evidence>
<dbReference type="HAMAP" id="MF_01007">
    <property type="entry name" value="16SrRNA_methyltr_H"/>
    <property type="match status" value="1"/>
</dbReference>
<feature type="region of interest" description="Disordered" evidence="7">
    <location>
        <begin position="281"/>
        <end position="319"/>
    </location>
</feature>
<dbReference type="EC" id="2.1.1.199" evidence="6"/>
<evidence type="ECO:0000313" key="9">
    <source>
        <dbReference type="Proteomes" id="UP000282654"/>
    </source>
</evidence>
<evidence type="ECO:0000256" key="6">
    <source>
        <dbReference type="HAMAP-Rule" id="MF_01007"/>
    </source>
</evidence>
<comment type="similarity">
    <text evidence="1 6">Belongs to the methyltransferase superfamily. RsmH family.</text>
</comment>
<dbReference type="RefSeq" id="WP_123929032.1">
    <property type="nucleotide sequence ID" value="NZ_RKRE01000002.1"/>
</dbReference>
<comment type="caution">
    <text evidence="8">The sequence shown here is derived from an EMBL/GenBank/DDBJ whole genome shotgun (WGS) entry which is preliminary data.</text>
</comment>
<keyword evidence="3 6" id="KW-0489">Methyltransferase</keyword>
<dbReference type="InterPro" id="IPR029063">
    <property type="entry name" value="SAM-dependent_MTases_sf"/>
</dbReference>
<feature type="binding site" evidence="6">
    <location>
        <begin position="33"/>
        <end position="35"/>
    </location>
    <ligand>
        <name>S-adenosyl-L-methionine</name>
        <dbReference type="ChEBI" id="CHEBI:59789"/>
    </ligand>
</feature>
<feature type="binding site" evidence="6">
    <location>
        <position position="53"/>
    </location>
    <ligand>
        <name>S-adenosyl-L-methionine</name>
        <dbReference type="ChEBI" id="CHEBI:59789"/>
    </ligand>
</feature>
<name>A0A3N5BAU0_9THEO</name>
<dbReference type="GO" id="GO:0071424">
    <property type="term" value="F:rRNA (cytosine-N4-)-methyltransferase activity"/>
    <property type="evidence" value="ECO:0007669"/>
    <property type="project" value="UniProtKB-UniRule"/>
</dbReference>
<dbReference type="AlphaFoldDB" id="A0A3N5BAU0"/>